<keyword evidence="1" id="KW-0472">Membrane</keyword>
<keyword evidence="1" id="KW-0812">Transmembrane</keyword>
<evidence type="ECO:0000313" key="2">
    <source>
        <dbReference type="EMBL" id="MBX41058.1"/>
    </source>
</evidence>
<proteinExistence type="predicted"/>
<accession>A0A2P2NF04</accession>
<reference evidence="2" key="1">
    <citation type="submission" date="2018-02" db="EMBL/GenBank/DDBJ databases">
        <title>Rhizophora mucronata_Transcriptome.</title>
        <authorList>
            <person name="Meera S.P."/>
            <person name="Sreeshan A."/>
            <person name="Augustine A."/>
        </authorList>
    </citation>
    <scope>NUCLEOTIDE SEQUENCE</scope>
    <source>
        <tissue evidence="2">Leaf</tissue>
    </source>
</reference>
<organism evidence="2">
    <name type="scientific">Rhizophora mucronata</name>
    <name type="common">Asiatic mangrove</name>
    <dbReference type="NCBI Taxonomy" id="61149"/>
    <lineage>
        <taxon>Eukaryota</taxon>
        <taxon>Viridiplantae</taxon>
        <taxon>Streptophyta</taxon>
        <taxon>Embryophyta</taxon>
        <taxon>Tracheophyta</taxon>
        <taxon>Spermatophyta</taxon>
        <taxon>Magnoliopsida</taxon>
        <taxon>eudicotyledons</taxon>
        <taxon>Gunneridae</taxon>
        <taxon>Pentapetalae</taxon>
        <taxon>rosids</taxon>
        <taxon>fabids</taxon>
        <taxon>Malpighiales</taxon>
        <taxon>Rhizophoraceae</taxon>
        <taxon>Rhizophora</taxon>
    </lineage>
</organism>
<protein>
    <submittedName>
        <fullName evidence="2">Uncharacterized protein</fullName>
    </submittedName>
</protein>
<feature type="transmembrane region" description="Helical" evidence="1">
    <location>
        <begin position="23"/>
        <end position="41"/>
    </location>
</feature>
<evidence type="ECO:0000256" key="1">
    <source>
        <dbReference type="SAM" id="Phobius"/>
    </source>
</evidence>
<sequence length="60" mass="6641">MGWCYWNLSPKPPSGMAPKPKCLSVVCFPFASYVNCLYATYSLRFMAIRTSTCGSSLCTC</sequence>
<name>A0A2P2NF04_RHIMU</name>
<dbReference type="AlphaFoldDB" id="A0A2P2NF04"/>
<dbReference type="EMBL" id="GGEC01060574">
    <property type="protein sequence ID" value="MBX41058.1"/>
    <property type="molecule type" value="Transcribed_RNA"/>
</dbReference>
<keyword evidence="1" id="KW-1133">Transmembrane helix</keyword>